<evidence type="ECO:0000313" key="3">
    <source>
        <dbReference type="EMBL" id="KTT18387.1"/>
    </source>
</evidence>
<evidence type="ECO:0000256" key="2">
    <source>
        <dbReference type="SAM" id="SignalP"/>
    </source>
</evidence>
<evidence type="ECO:0000256" key="1">
    <source>
        <dbReference type="ARBA" id="ARBA00006987"/>
    </source>
</evidence>
<dbReference type="InterPro" id="IPR042100">
    <property type="entry name" value="Bug_dom1"/>
</dbReference>
<dbReference type="Gene3D" id="3.40.190.150">
    <property type="entry name" value="Bordetella uptake gene, domain 1"/>
    <property type="match status" value="1"/>
</dbReference>
<keyword evidence="4" id="KW-1185">Reference proteome</keyword>
<name>A0A147GQS4_9BURK</name>
<feature type="chain" id="PRO_5007546554" evidence="2">
    <location>
        <begin position="27"/>
        <end position="330"/>
    </location>
</feature>
<protein>
    <submittedName>
        <fullName evidence="3">ABC transporter substrate-binding protein</fullName>
    </submittedName>
</protein>
<organism evidence="3 4">
    <name type="scientific">Pseudacidovorax intermedius</name>
    <dbReference type="NCBI Taxonomy" id="433924"/>
    <lineage>
        <taxon>Bacteria</taxon>
        <taxon>Pseudomonadati</taxon>
        <taxon>Pseudomonadota</taxon>
        <taxon>Betaproteobacteria</taxon>
        <taxon>Burkholderiales</taxon>
        <taxon>Comamonadaceae</taxon>
        <taxon>Pseudacidovorax</taxon>
    </lineage>
</organism>
<comment type="caution">
    <text evidence="3">The sequence shown here is derived from an EMBL/GenBank/DDBJ whole genome shotgun (WGS) entry which is preliminary data.</text>
</comment>
<dbReference type="Pfam" id="PF03401">
    <property type="entry name" value="TctC"/>
    <property type="match status" value="1"/>
</dbReference>
<dbReference type="AlphaFoldDB" id="A0A147GQS4"/>
<dbReference type="Gene3D" id="3.40.190.10">
    <property type="entry name" value="Periplasmic binding protein-like II"/>
    <property type="match status" value="1"/>
</dbReference>
<sequence>MSFFFRRRLSAWAGLGSLVVAAAASAQAPAYPTKPIQLIAQQPPGSGSDAMTRVWADCAAQALGQPVVVQNRPGANGILAVNALKGQAADGYTLMSIGMSQMSVTPYTYRQPPYDPAVDFDGVAVLGTSPLVLTVPAGEGVARLADLQKLAAATPGGLNFGSPGKGSPAHLLTTALLDKMGVAGTHVPFVGEGAGMAALMGHQIQAMTLVGGTAAAQVKAGKLVALAVFDNQRSALMPDVPTIAELLPAAADLARPSWIAIVARAGTPPQLLARLNAVSERCRNGAQYRQRLETMSVTLTASTPADVRAWAARDAAVWRPLIDKLGLATE</sequence>
<feature type="signal peptide" evidence="2">
    <location>
        <begin position="1"/>
        <end position="26"/>
    </location>
</feature>
<dbReference type="OrthoDB" id="8678477at2"/>
<dbReference type="PATRIC" id="fig|433924.3.peg.103"/>
<proteinExistence type="inferred from homology"/>
<gene>
    <name evidence="3" type="ORF">NS331_16100</name>
</gene>
<dbReference type="CDD" id="cd07012">
    <property type="entry name" value="PBP2_Bug_TTT"/>
    <property type="match status" value="1"/>
</dbReference>
<accession>A0A147GQS4</accession>
<dbReference type="PANTHER" id="PTHR42928">
    <property type="entry name" value="TRICARBOXYLATE-BINDING PROTEIN"/>
    <property type="match status" value="1"/>
</dbReference>
<comment type="similarity">
    <text evidence="1">Belongs to the UPF0065 (bug) family.</text>
</comment>
<evidence type="ECO:0000313" key="4">
    <source>
        <dbReference type="Proteomes" id="UP000072741"/>
    </source>
</evidence>
<keyword evidence="2" id="KW-0732">Signal</keyword>
<dbReference type="SUPFAM" id="SSF53850">
    <property type="entry name" value="Periplasmic binding protein-like II"/>
    <property type="match status" value="1"/>
</dbReference>
<dbReference type="RefSeq" id="WP_058642980.1">
    <property type="nucleotide sequence ID" value="NZ_LDSL01000102.1"/>
</dbReference>
<dbReference type="PANTHER" id="PTHR42928:SF5">
    <property type="entry name" value="BLR1237 PROTEIN"/>
    <property type="match status" value="1"/>
</dbReference>
<dbReference type="EMBL" id="LDSL01000102">
    <property type="protein sequence ID" value="KTT18387.1"/>
    <property type="molecule type" value="Genomic_DNA"/>
</dbReference>
<reference evidence="3 4" key="1">
    <citation type="journal article" date="2016" name="Front. Microbiol.">
        <title>Genomic Resource of Rice Seed Associated Bacteria.</title>
        <authorList>
            <person name="Midha S."/>
            <person name="Bansal K."/>
            <person name="Sharma S."/>
            <person name="Kumar N."/>
            <person name="Patil P.P."/>
            <person name="Chaudhry V."/>
            <person name="Patil P.B."/>
        </authorList>
    </citation>
    <scope>NUCLEOTIDE SEQUENCE [LARGE SCALE GENOMIC DNA]</scope>
    <source>
        <strain evidence="3 4">NS331</strain>
    </source>
</reference>
<dbReference type="InterPro" id="IPR005064">
    <property type="entry name" value="BUG"/>
</dbReference>
<dbReference type="Proteomes" id="UP000072741">
    <property type="component" value="Unassembled WGS sequence"/>
</dbReference>
<dbReference type="PIRSF" id="PIRSF017082">
    <property type="entry name" value="YflP"/>
    <property type="match status" value="1"/>
</dbReference>